<feature type="compositionally biased region" description="Low complexity" evidence="1">
    <location>
        <begin position="25"/>
        <end position="35"/>
    </location>
</feature>
<accession>A0AAW0EEB5</accession>
<evidence type="ECO:0000313" key="2">
    <source>
        <dbReference type="EMBL" id="KAK7062704.1"/>
    </source>
</evidence>
<dbReference type="Proteomes" id="UP001383192">
    <property type="component" value="Unassembled WGS sequence"/>
</dbReference>
<gene>
    <name evidence="2" type="ORF">VNI00_000192</name>
</gene>
<comment type="caution">
    <text evidence="2">The sequence shown here is derived from an EMBL/GenBank/DDBJ whole genome shotgun (WGS) entry which is preliminary data.</text>
</comment>
<reference evidence="2 3" key="1">
    <citation type="submission" date="2024-01" db="EMBL/GenBank/DDBJ databases">
        <title>A draft genome for a cacao thread blight-causing isolate of Paramarasmius palmivorus.</title>
        <authorList>
            <person name="Baruah I.K."/>
            <person name="Bukari Y."/>
            <person name="Amoako-Attah I."/>
            <person name="Meinhardt L.W."/>
            <person name="Bailey B.A."/>
            <person name="Cohen S.P."/>
        </authorList>
    </citation>
    <scope>NUCLEOTIDE SEQUENCE [LARGE SCALE GENOMIC DNA]</scope>
    <source>
        <strain evidence="2 3">GH-12</strain>
    </source>
</reference>
<protein>
    <submittedName>
        <fullName evidence="2">Uncharacterized protein</fullName>
    </submittedName>
</protein>
<sequence>MPPVVASRGSGVRPIRSDPAYYAQASGYSSYGQSGHHLPFPGRSNPSRDTGLYGSSGPMLPPPDPYSRQVYEPSSSGHYGNYLPPPVLPPLDPFRRESLSSQHHQPAGSLPTPFLGQRFDENSESRLIGRKRGGTDEDGSSVSEGLEADSFGIEPGGTTSGTMSRTATPSGASSTEAGTSQSKVPKKTLIACDFCRGTTPPSEYDLHPQEI</sequence>
<dbReference type="EMBL" id="JAYKXP010000001">
    <property type="protein sequence ID" value="KAK7062704.1"/>
    <property type="molecule type" value="Genomic_DNA"/>
</dbReference>
<evidence type="ECO:0000313" key="3">
    <source>
        <dbReference type="Proteomes" id="UP001383192"/>
    </source>
</evidence>
<proteinExistence type="predicted"/>
<feature type="compositionally biased region" description="Polar residues" evidence="1">
    <location>
        <begin position="160"/>
        <end position="183"/>
    </location>
</feature>
<dbReference type="AlphaFoldDB" id="A0AAW0EEB5"/>
<organism evidence="2 3">
    <name type="scientific">Paramarasmius palmivorus</name>
    <dbReference type="NCBI Taxonomy" id="297713"/>
    <lineage>
        <taxon>Eukaryota</taxon>
        <taxon>Fungi</taxon>
        <taxon>Dikarya</taxon>
        <taxon>Basidiomycota</taxon>
        <taxon>Agaricomycotina</taxon>
        <taxon>Agaricomycetes</taxon>
        <taxon>Agaricomycetidae</taxon>
        <taxon>Agaricales</taxon>
        <taxon>Marasmiineae</taxon>
        <taxon>Marasmiaceae</taxon>
        <taxon>Paramarasmius</taxon>
    </lineage>
</organism>
<feature type="region of interest" description="Disordered" evidence="1">
    <location>
        <begin position="25"/>
        <end position="183"/>
    </location>
</feature>
<feature type="compositionally biased region" description="Pro residues" evidence="1">
    <location>
        <begin position="83"/>
        <end position="92"/>
    </location>
</feature>
<name>A0AAW0EEB5_9AGAR</name>
<evidence type="ECO:0000256" key="1">
    <source>
        <dbReference type="SAM" id="MobiDB-lite"/>
    </source>
</evidence>
<keyword evidence="3" id="KW-1185">Reference proteome</keyword>